<keyword evidence="2" id="KW-1185">Reference proteome</keyword>
<dbReference type="EMBL" id="OY660871">
    <property type="protein sequence ID" value="CAJ1061463.1"/>
    <property type="molecule type" value="Genomic_DNA"/>
</dbReference>
<evidence type="ECO:0000313" key="1">
    <source>
        <dbReference type="EMBL" id="CAJ1061463.1"/>
    </source>
</evidence>
<evidence type="ECO:0000313" key="2">
    <source>
        <dbReference type="Proteomes" id="UP001178508"/>
    </source>
</evidence>
<protein>
    <submittedName>
        <fullName evidence="1">Transposon TX1 uncharacterized 149 kDa protein ORF 2</fullName>
    </submittedName>
</protein>
<dbReference type="AlphaFoldDB" id="A0AAV1FM08"/>
<gene>
    <name evidence="1" type="ORF">XNOV1_A037677</name>
</gene>
<sequence>MKVLGGFLGNEQFQRKNWEGVMEKVCARLSKWKWLHPQLSYRARVLIVNNLVASTLWHKLRVLQPPRGLVEAVQKKTVEFFQSGHHWLRSAVLHLPVHKGGQGLVNIVAQVAAFRLQSAQRLLYSFGLLWMDTACLLLRKAGHLGYDKHLFLLELSSVDLSGLTPFYQSMVQAAQVFIFQWKPAVTPGMWPFKEPLFQNSFISSGVLSSDSLRIRLREAGCVKLGHLLKTSIPHLAERFSIRSHRLLSKLVAEVCVSLPEVFRGFVKDRTVLDQWEEQHEYILYIDVKVAGLHSLAELKVST</sequence>
<name>A0AAV1FM08_XYRNO</name>
<organism evidence="1 2">
    <name type="scientific">Xyrichtys novacula</name>
    <name type="common">Pearly razorfish</name>
    <name type="synonym">Hemipteronotus novacula</name>
    <dbReference type="NCBI Taxonomy" id="13765"/>
    <lineage>
        <taxon>Eukaryota</taxon>
        <taxon>Metazoa</taxon>
        <taxon>Chordata</taxon>
        <taxon>Craniata</taxon>
        <taxon>Vertebrata</taxon>
        <taxon>Euteleostomi</taxon>
        <taxon>Actinopterygii</taxon>
        <taxon>Neopterygii</taxon>
        <taxon>Teleostei</taxon>
        <taxon>Neoteleostei</taxon>
        <taxon>Acanthomorphata</taxon>
        <taxon>Eupercaria</taxon>
        <taxon>Labriformes</taxon>
        <taxon>Labridae</taxon>
        <taxon>Xyrichtys</taxon>
    </lineage>
</organism>
<accession>A0AAV1FM08</accession>
<reference evidence="1" key="1">
    <citation type="submission" date="2023-08" db="EMBL/GenBank/DDBJ databases">
        <authorList>
            <person name="Alioto T."/>
            <person name="Alioto T."/>
            <person name="Gomez Garrido J."/>
        </authorList>
    </citation>
    <scope>NUCLEOTIDE SEQUENCE</scope>
</reference>
<proteinExistence type="predicted"/>
<dbReference type="Proteomes" id="UP001178508">
    <property type="component" value="Chromosome 8"/>
</dbReference>